<sequence length="209" mass="22594">MTIIIKICGISTLEAALAAKEFGADLLGMVFASSKRRITLEQARKISRQVPGIKKVGVFVNAPLSEVQSVARECQLDYVQLHGDESPEYCCQVGYPVIKAFRISPEFSVTAFTGYQPAWTLFDSFSVGQQGGTGIAFDWQQAQVLVQQAPRPLLAAGGLTPDNVAEAIQVLKPDGVDVSGGVETNGVKDIAKIERFIAAVRETEVQHVR</sequence>
<reference evidence="11" key="1">
    <citation type="submission" date="2024-05" db="EMBL/GenBank/DDBJ databases">
        <title>Isolation and characterization of Sporomusa carbonis sp. nov., a carboxydotrophic hydrogenogen in the genus of Sporomusa isolated from a charcoal burning pile.</title>
        <authorList>
            <person name="Boeer T."/>
            <person name="Rosenbaum F."/>
            <person name="Eysell L."/>
            <person name="Mueller V."/>
            <person name="Daniel R."/>
            <person name="Poehlein A."/>
        </authorList>
    </citation>
    <scope>NUCLEOTIDE SEQUENCE [LARGE SCALE GENOMIC DNA]</scope>
    <source>
        <strain evidence="11">DSM 10669</strain>
    </source>
</reference>
<evidence type="ECO:0000256" key="5">
    <source>
        <dbReference type="ARBA" id="ARBA00022605"/>
    </source>
</evidence>
<comment type="similarity">
    <text evidence="9">Belongs to the TrpF family.</text>
</comment>
<keyword evidence="12" id="KW-1185">Reference proteome</keyword>
<dbReference type="Pfam" id="PF00697">
    <property type="entry name" value="PRAI"/>
    <property type="match status" value="1"/>
</dbReference>
<dbReference type="InterPro" id="IPR044643">
    <property type="entry name" value="TrpF_fam"/>
</dbReference>
<dbReference type="SUPFAM" id="SSF51366">
    <property type="entry name" value="Ribulose-phoshate binding barrel"/>
    <property type="match status" value="1"/>
</dbReference>
<feature type="domain" description="N-(5'phosphoribosyl) anthranilate isomerase (PRAI)" evidence="10">
    <location>
        <begin position="5"/>
        <end position="198"/>
    </location>
</feature>
<dbReference type="CDD" id="cd00405">
    <property type="entry name" value="PRAI"/>
    <property type="match status" value="1"/>
</dbReference>
<evidence type="ECO:0000256" key="7">
    <source>
        <dbReference type="ARBA" id="ARBA00023141"/>
    </source>
</evidence>
<evidence type="ECO:0000256" key="9">
    <source>
        <dbReference type="HAMAP-Rule" id="MF_00135"/>
    </source>
</evidence>
<dbReference type="Gene3D" id="3.20.20.70">
    <property type="entry name" value="Aldolase class I"/>
    <property type="match status" value="1"/>
</dbReference>
<dbReference type="PANTHER" id="PTHR42894:SF1">
    <property type="entry name" value="N-(5'-PHOSPHORIBOSYL)ANTHRANILATE ISOMERASE"/>
    <property type="match status" value="1"/>
</dbReference>
<evidence type="ECO:0000313" key="12">
    <source>
        <dbReference type="Proteomes" id="UP000216752"/>
    </source>
</evidence>
<evidence type="ECO:0000256" key="8">
    <source>
        <dbReference type="ARBA" id="ARBA00023235"/>
    </source>
</evidence>
<proteinExistence type="inferred from homology"/>
<evidence type="ECO:0000256" key="3">
    <source>
        <dbReference type="ARBA" id="ARBA00012572"/>
    </source>
</evidence>
<dbReference type="EC" id="5.3.1.24" evidence="3 9"/>
<comment type="catalytic activity">
    <reaction evidence="1 9">
        <text>N-(5-phospho-beta-D-ribosyl)anthranilate = 1-(2-carboxyphenylamino)-1-deoxy-D-ribulose 5-phosphate</text>
        <dbReference type="Rhea" id="RHEA:21540"/>
        <dbReference type="ChEBI" id="CHEBI:18277"/>
        <dbReference type="ChEBI" id="CHEBI:58613"/>
        <dbReference type="EC" id="5.3.1.24"/>
    </reaction>
</comment>
<name>A0ABZ3IMR8_9FIRM</name>
<evidence type="ECO:0000256" key="1">
    <source>
        <dbReference type="ARBA" id="ARBA00001164"/>
    </source>
</evidence>
<evidence type="ECO:0000313" key="11">
    <source>
        <dbReference type="EMBL" id="XFO66950.1"/>
    </source>
</evidence>
<keyword evidence="5 9" id="KW-0028">Amino-acid biosynthesis</keyword>
<comment type="pathway">
    <text evidence="2 9">Amino-acid biosynthesis; L-tryptophan biosynthesis; L-tryptophan from chorismate: step 3/5.</text>
</comment>
<evidence type="ECO:0000256" key="6">
    <source>
        <dbReference type="ARBA" id="ARBA00022822"/>
    </source>
</evidence>
<dbReference type="GO" id="GO:0004640">
    <property type="term" value="F:phosphoribosylanthranilate isomerase activity"/>
    <property type="evidence" value="ECO:0007669"/>
    <property type="project" value="UniProtKB-EC"/>
</dbReference>
<protein>
    <recommendedName>
        <fullName evidence="4 9">N-(5'-phosphoribosyl)anthranilate isomerase</fullName>
        <shortName evidence="9">PRAI</shortName>
        <ecNumber evidence="3 9">5.3.1.24</ecNumber>
    </recommendedName>
</protein>
<organism evidence="11 12">
    <name type="scientific">Sporomusa silvacetica DSM 10669</name>
    <dbReference type="NCBI Taxonomy" id="1123289"/>
    <lineage>
        <taxon>Bacteria</taxon>
        <taxon>Bacillati</taxon>
        <taxon>Bacillota</taxon>
        <taxon>Negativicutes</taxon>
        <taxon>Selenomonadales</taxon>
        <taxon>Sporomusaceae</taxon>
        <taxon>Sporomusa</taxon>
    </lineage>
</organism>
<evidence type="ECO:0000256" key="4">
    <source>
        <dbReference type="ARBA" id="ARBA00022272"/>
    </source>
</evidence>
<dbReference type="InterPro" id="IPR011060">
    <property type="entry name" value="RibuloseP-bd_barrel"/>
</dbReference>
<dbReference type="PANTHER" id="PTHR42894">
    <property type="entry name" value="N-(5'-PHOSPHORIBOSYL)ANTHRANILATE ISOMERASE"/>
    <property type="match status" value="1"/>
</dbReference>
<dbReference type="HAMAP" id="MF_00135">
    <property type="entry name" value="PRAI"/>
    <property type="match status" value="1"/>
</dbReference>
<keyword evidence="6 9" id="KW-0822">Tryptophan biosynthesis</keyword>
<dbReference type="RefSeq" id="WP_094605074.1">
    <property type="nucleotide sequence ID" value="NZ_CP155573.1"/>
</dbReference>
<dbReference type="Proteomes" id="UP000216752">
    <property type="component" value="Chromosome"/>
</dbReference>
<dbReference type="EMBL" id="CP155573">
    <property type="protein sequence ID" value="XFO66950.1"/>
    <property type="molecule type" value="Genomic_DNA"/>
</dbReference>
<keyword evidence="7 9" id="KW-0057">Aromatic amino acid biosynthesis</keyword>
<evidence type="ECO:0000259" key="10">
    <source>
        <dbReference type="Pfam" id="PF00697"/>
    </source>
</evidence>
<dbReference type="InterPro" id="IPR001240">
    <property type="entry name" value="PRAI_dom"/>
</dbReference>
<keyword evidence="8 9" id="KW-0413">Isomerase</keyword>
<accession>A0ABZ3IMR8</accession>
<evidence type="ECO:0000256" key="2">
    <source>
        <dbReference type="ARBA" id="ARBA00004664"/>
    </source>
</evidence>
<dbReference type="InterPro" id="IPR013785">
    <property type="entry name" value="Aldolase_TIM"/>
</dbReference>
<gene>
    <name evidence="9 11" type="primary">trpF</name>
    <name evidence="11" type="ORF">SPSIL_031210</name>
</gene>